<proteinExistence type="predicted"/>
<reference evidence="1 2" key="1">
    <citation type="submission" date="2021-05" db="EMBL/GenBank/DDBJ databases">
        <title>Genome Assembly of Synthetic Allotetraploid Brassica napus Reveals Homoeologous Exchanges between Subgenomes.</title>
        <authorList>
            <person name="Davis J.T."/>
        </authorList>
    </citation>
    <scope>NUCLEOTIDE SEQUENCE [LARGE SCALE GENOMIC DNA]</scope>
    <source>
        <strain evidence="2">cv. Da-Ae</strain>
        <tissue evidence="1">Seedling</tissue>
    </source>
</reference>
<gene>
    <name evidence="1" type="ORF">HID58_084110</name>
</gene>
<protein>
    <recommendedName>
        <fullName evidence="3">RNase H type-1 domain-containing protein</fullName>
    </recommendedName>
</protein>
<comment type="caution">
    <text evidence="1">The sequence shown here is derived from an EMBL/GenBank/DDBJ whole genome shotgun (WGS) entry which is preliminary data.</text>
</comment>
<dbReference type="Proteomes" id="UP000824890">
    <property type="component" value="Unassembled WGS sequence"/>
</dbReference>
<evidence type="ECO:0008006" key="3">
    <source>
        <dbReference type="Google" id="ProtNLM"/>
    </source>
</evidence>
<accession>A0ABQ7XIU8</accession>
<evidence type="ECO:0000313" key="1">
    <source>
        <dbReference type="EMBL" id="KAH0855849.1"/>
    </source>
</evidence>
<dbReference type="EMBL" id="JAGKQM010000019">
    <property type="protein sequence ID" value="KAH0855849.1"/>
    <property type="molecule type" value="Genomic_DNA"/>
</dbReference>
<keyword evidence="2" id="KW-1185">Reference proteome</keyword>
<sequence>MKEHLPQYEEAIRRLIPSAFPLEDERVWLPNASGAAQTHVEKPSLPHSVVPSLPVQSANSYTWSSFSDAAWDSSSGNCGLGWQLRDSTDSCTEQGSSHRRFVPSALVAEALAVKAALTAATSSQLKDY</sequence>
<name>A0ABQ7XIU8_BRANA</name>
<evidence type="ECO:0000313" key="2">
    <source>
        <dbReference type="Proteomes" id="UP000824890"/>
    </source>
</evidence>
<organism evidence="1 2">
    <name type="scientific">Brassica napus</name>
    <name type="common">Rape</name>
    <dbReference type="NCBI Taxonomy" id="3708"/>
    <lineage>
        <taxon>Eukaryota</taxon>
        <taxon>Viridiplantae</taxon>
        <taxon>Streptophyta</taxon>
        <taxon>Embryophyta</taxon>
        <taxon>Tracheophyta</taxon>
        <taxon>Spermatophyta</taxon>
        <taxon>Magnoliopsida</taxon>
        <taxon>eudicotyledons</taxon>
        <taxon>Gunneridae</taxon>
        <taxon>Pentapetalae</taxon>
        <taxon>rosids</taxon>
        <taxon>malvids</taxon>
        <taxon>Brassicales</taxon>
        <taxon>Brassicaceae</taxon>
        <taxon>Brassiceae</taxon>
        <taxon>Brassica</taxon>
    </lineage>
</organism>